<gene>
    <name evidence="2" type="ORF">QO011_008185</name>
</gene>
<keyword evidence="1" id="KW-0732">Signal</keyword>
<evidence type="ECO:0000313" key="2">
    <source>
        <dbReference type="EMBL" id="MDQ0475143.1"/>
    </source>
</evidence>
<reference evidence="2 3" key="1">
    <citation type="submission" date="2023-07" db="EMBL/GenBank/DDBJ databases">
        <title>Genomic Encyclopedia of Type Strains, Phase IV (KMG-IV): sequencing the most valuable type-strain genomes for metagenomic binning, comparative biology and taxonomic classification.</title>
        <authorList>
            <person name="Goeker M."/>
        </authorList>
    </citation>
    <scope>NUCLEOTIDE SEQUENCE [LARGE SCALE GENOMIC DNA]</scope>
    <source>
        <strain evidence="2 3">DSM 19619</strain>
    </source>
</reference>
<evidence type="ECO:0008006" key="4">
    <source>
        <dbReference type="Google" id="ProtNLM"/>
    </source>
</evidence>
<feature type="chain" id="PRO_5045606245" description="Lectin-like protein BA14k" evidence="1">
    <location>
        <begin position="21"/>
        <end position="77"/>
    </location>
</feature>
<dbReference type="EMBL" id="JAUSVX010000030">
    <property type="protein sequence ID" value="MDQ0475143.1"/>
    <property type="molecule type" value="Genomic_DNA"/>
</dbReference>
<proteinExistence type="predicted"/>
<comment type="caution">
    <text evidence="2">The sequence shown here is derived from an EMBL/GenBank/DDBJ whole genome shotgun (WGS) entry which is preliminary data.</text>
</comment>
<keyword evidence="3" id="KW-1185">Reference proteome</keyword>
<dbReference type="Proteomes" id="UP001242480">
    <property type="component" value="Unassembled WGS sequence"/>
</dbReference>
<protein>
    <recommendedName>
        <fullName evidence="4">Lectin-like protein BA14k</fullName>
    </recommendedName>
</protein>
<name>A0ABU0JLI2_9HYPH</name>
<accession>A0ABU0JLI2</accession>
<organism evidence="2 3">
    <name type="scientific">Labrys wisconsinensis</name>
    <dbReference type="NCBI Taxonomy" id="425677"/>
    <lineage>
        <taxon>Bacteria</taxon>
        <taxon>Pseudomonadati</taxon>
        <taxon>Pseudomonadota</taxon>
        <taxon>Alphaproteobacteria</taxon>
        <taxon>Hyphomicrobiales</taxon>
        <taxon>Xanthobacteraceae</taxon>
        <taxon>Labrys</taxon>
    </lineage>
</organism>
<evidence type="ECO:0000313" key="3">
    <source>
        <dbReference type="Proteomes" id="UP001242480"/>
    </source>
</evidence>
<evidence type="ECO:0000256" key="1">
    <source>
        <dbReference type="SAM" id="SignalP"/>
    </source>
</evidence>
<dbReference type="RefSeq" id="WP_307285942.1">
    <property type="nucleotide sequence ID" value="NZ_JAUSVX010000030.1"/>
</dbReference>
<feature type="signal peptide" evidence="1">
    <location>
        <begin position="1"/>
        <end position="20"/>
    </location>
</feature>
<sequence>MSLRTLVLSACAAAAVSAAAASGAAAGGLANPLSRDGLDLGVTAQPAGYYSNCYWRRVRYYDPYTYRYYYRKKRVCY</sequence>